<dbReference type="Proteomes" id="UP000828048">
    <property type="component" value="Chromosome 5"/>
</dbReference>
<keyword evidence="2" id="KW-1185">Reference proteome</keyword>
<organism evidence="1 2">
    <name type="scientific">Vaccinium darrowii</name>
    <dbReference type="NCBI Taxonomy" id="229202"/>
    <lineage>
        <taxon>Eukaryota</taxon>
        <taxon>Viridiplantae</taxon>
        <taxon>Streptophyta</taxon>
        <taxon>Embryophyta</taxon>
        <taxon>Tracheophyta</taxon>
        <taxon>Spermatophyta</taxon>
        <taxon>Magnoliopsida</taxon>
        <taxon>eudicotyledons</taxon>
        <taxon>Gunneridae</taxon>
        <taxon>Pentapetalae</taxon>
        <taxon>asterids</taxon>
        <taxon>Ericales</taxon>
        <taxon>Ericaceae</taxon>
        <taxon>Vaccinioideae</taxon>
        <taxon>Vaccinieae</taxon>
        <taxon>Vaccinium</taxon>
    </lineage>
</organism>
<sequence>MSRRPVGRNASFRYEFFKVYLPDQSSQRMRVPPAFVKLLHGATPNKVILKDVSGKFWHVEMEEAENGVFFKDGWQRFASDQSLELGNFLVFTYHVDSSFGVKIFTNNGCMKVEAAGVQCINKGPSIVEKSNIHVKVEKVSEGQTGPMPSHSCKRKYAEVDMKRSNVTCSNEESWRRSARISSKTVEQLRTSGTPKFSLLKSPHFIASVCRSKKFHVNFPRRFLAENGIKLEPEMSLCDDEGKLWPVNINYSSDGRTSFGKGWGAFLNHHKLAFRDQCAFEFVLQRGKRLCREIRVHILRARGA</sequence>
<accession>A0ACB7Y2E5</accession>
<dbReference type="EMBL" id="CM037155">
    <property type="protein sequence ID" value="KAH7847658.1"/>
    <property type="molecule type" value="Genomic_DNA"/>
</dbReference>
<evidence type="ECO:0000313" key="2">
    <source>
        <dbReference type="Proteomes" id="UP000828048"/>
    </source>
</evidence>
<proteinExistence type="predicted"/>
<evidence type="ECO:0000313" key="1">
    <source>
        <dbReference type="EMBL" id="KAH7847658.1"/>
    </source>
</evidence>
<reference evidence="1 2" key="1">
    <citation type="journal article" date="2021" name="Hortic Res">
        <title>High-quality reference genome and annotation aids understanding of berry development for evergreen blueberry (Vaccinium darrowii).</title>
        <authorList>
            <person name="Yu J."/>
            <person name="Hulse-Kemp A.M."/>
            <person name="Babiker E."/>
            <person name="Staton M."/>
        </authorList>
    </citation>
    <scope>NUCLEOTIDE SEQUENCE [LARGE SCALE GENOMIC DNA]</scope>
    <source>
        <strain evidence="2">cv. NJ 8807/NJ 8810</strain>
        <tissue evidence="1">Young leaf</tissue>
    </source>
</reference>
<name>A0ACB7Y2E5_9ERIC</name>
<protein>
    <submittedName>
        <fullName evidence="1">Uncharacterized protein</fullName>
    </submittedName>
</protein>
<gene>
    <name evidence="1" type="ORF">Vadar_028711</name>
</gene>
<comment type="caution">
    <text evidence="1">The sequence shown here is derived from an EMBL/GenBank/DDBJ whole genome shotgun (WGS) entry which is preliminary data.</text>
</comment>